<organism evidence="1">
    <name type="scientific">candidate division CPR1 bacterium ADurb.Bin160</name>
    <dbReference type="NCBI Taxonomy" id="1852826"/>
    <lineage>
        <taxon>Bacteria</taxon>
        <taxon>candidate division CPR1</taxon>
    </lineage>
</organism>
<dbReference type="EMBL" id="MWDB01000083">
    <property type="protein sequence ID" value="OQB39640.1"/>
    <property type="molecule type" value="Genomic_DNA"/>
</dbReference>
<accession>A0A1V5ZHL1</accession>
<dbReference type="Gene3D" id="3.10.450.40">
    <property type="match status" value="1"/>
</dbReference>
<comment type="caution">
    <text evidence="1">The sequence shown here is derived from an EMBL/GenBank/DDBJ whole genome shotgun (WGS) entry which is preliminary data.</text>
</comment>
<gene>
    <name evidence="1" type="ORF">BWY04_01552</name>
</gene>
<reference evidence="1" key="1">
    <citation type="submission" date="2017-02" db="EMBL/GenBank/DDBJ databases">
        <title>Delving into the versatile metabolic prowess of the omnipresent phylum Bacteroidetes.</title>
        <authorList>
            <person name="Nobu M.K."/>
            <person name="Mei R."/>
            <person name="Narihiro T."/>
            <person name="Kuroda K."/>
            <person name="Liu W.-T."/>
        </authorList>
    </citation>
    <scope>NUCLEOTIDE SEQUENCE</scope>
    <source>
        <strain evidence="1">ADurb.Bin160</strain>
    </source>
</reference>
<dbReference type="SUPFAM" id="SSF160719">
    <property type="entry name" value="gpW/gp25-like"/>
    <property type="match status" value="1"/>
</dbReference>
<dbReference type="Proteomes" id="UP000485621">
    <property type="component" value="Unassembled WGS sequence"/>
</dbReference>
<proteinExistence type="predicted"/>
<sequence>MIKEIYFRDPTDPKYRSNKIETTTELESVIEKIRMILFTKRGEVLGYPNLGMDLDDFVFDFDFNENILRTRFYSQIYQFIPDREFLIDLDIQVTTNGVQKFVNLYIKINDQTVIGVIVK</sequence>
<evidence type="ECO:0008006" key="2">
    <source>
        <dbReference type="Google" id="ProtNLM"/>
    </source>
</evidence>
<dbReference type="AlphaFoldDB" id="A0A1V5ZHL1"/>
<protein>
    <recommendedName>
        <fullName evidence="2">Gene 25-like lysozyme</fullName>
    </recommendedName>
</protein>
<name>A0A1V5ZHL1_9BACT</name>
<evidence type="ECO:0000313" key="1">
    <source>
        <dbReference type="EMBL" id="OQB39640.1"/>
    </source>
</evidence>